<name>A0A0A9FF73_ARUDO</name>
<dbReference type="EMBL" id="GBRH01186236">
    <property type="protein sequence ID" value="JAE11660.1"/>
    <property type="molecule type" value="Transcribed_RNA"/>
</dbReference>
<organism evidence="1">
    <name type="scientific">Arundo donax</name>
    <name type="common">Giant reed</name>
    <name type="synonym">Donax arundinaceus</name>
    <dbReference type="NCBI Taxonomy" id="35708"/>
    <lineage>
        <taxon>Eukaryota</taxon>
        <taxon>Viridiplantae</taxon>
        <taxon>Streptophyta</taxon>
        <taxon>Embryophyta</taxon>
        <taxon>Tracheophyta</taxon>
        <taxon>Spermatophyta</taxon>
        <taxon>Magnoliopsida</taxon>
        <taxon>Liliopsida</taxon>
        <taxon>Poales</taxon>
        <taxon>Poaceae</taxon>
        <taxon>PACMAD clade</taxon>
        <taxon>Arundinoideae</taxon>
        <taxon>Arundineae</taxon>
        <taxon>Arundo</taxon>
    </lineage>
</organism>
<reference evidence="1" key="1">
    <citation type="submission" date="2014-09" db="EMBL/GenBank/DDBJ databases">
        <authorList>
            <person name="Magalhaes I.L.F."/>
            <person name="Oliveira U."/>
            <person name="Santos F.R."/>
            <person name="Vidigal T.H.D.A."/>
            <person name="Brescovit A.D."/>
            <person name="Santos A.J."/>
        </authorList>
    </citation>
    <scope>NUCLEOTIDE SEQUENCE</scope>
    <source>
        <tissue evidence="1">Shoot tissue taken approximately 20 cm above the soil surface</tissue>
    </source>
</reference>
<dbReference type="AlphaFoldDB" id="A0A0A9FF73"/>
<proteinExistence type="predicted"/>
<protein>
    <submittedName>
        <fullName evidence="1">Uncharacterized protein</fullName>
    </submittedName>
</protein>
<reference evidence="1" key="2">
    <citation type="journal article" date="2015" name="Data Brief">
        <title>Shoot transcriptome of the giant reed, Arundo donax.</title>
        <authorList>
            <person name="Barrero R.A."/>
            <person name="Guerrero F.D."/>
            <person name="Moolhuijzen P."/>
            <person name="Goolsby J.A."/>
            <person name="Tidwell J."/>
            <person name="Bellgard S.E."/>
            <person name="Bellgard M.I."/>
        </authorList>
    </citation>
    <scope>NUCLEOTIDE SEQUENCE</scope>
    <source>
        <tissue evidence="1">Shoot tissue taken approximately 20 cm above the soil surface</tissue>
    </source>
</reference>
<sequence>MMQLLASSKTLHISICYMDRNLILFINLLDSKQYVELSFAVQIPSCIDQYTYKIVKTLF</sequence>
<evidence type="ECO:0000313" key="1">
    <source>
        <dbReference type="EMBL" id="JAE11660.1"/>
    </source>
</evidence>
<accession>A0A0A9FF73</accession>